<feature type="domain" description="YopX protein" evidence="1">
    <location>
        <begin position="7"/>
        <end position="145"/>
    </location>
</feature>
<evidence type="ECO:0000313" key="2">
    <source>
        <dbReference type="EMBL" id="MCR1821730.1"/>
    </source>
</evidence>
<evidence type="ECO:0000313" key="3">
    <source>
        <dbReference type="Proteomes" id="UP001140817"/>
    </source>
</evidence>
<dbReference type="RefSeq" id="WP_257560044.1">
    <property type="nucleotide sequence ID" value="NZ_JANKBY010000017.1"/>
</dbReference>
<accession>A0A9X2S0D8</accession>
<reference evidence="2" key="1">
    <citation type="submission" date="2022-07" db="EMBL/GenBank/DDBJ databases">
        <title>Enhanced cultured diversity of the mouse gut microbiota enables custom-made synthetic communities.</title>
        <authorList>
            <person name="Afrizal A."/>
        </authorList>
    </citation>
    <scope>NUCLEOTIDE SEQUENCE</scope>
    <source>
        <strain evidence="2">DSM 29186</strain>
    </source>
</reference>
<dbReference type="InterPro" id="IPR010024">
    <property type="entry name" value="CHP16711"/>
</dbReference>
<organism evidence="2 3">
    <name type="scientific">Terrisporobacter muris</name>
    <dbReference type="NCBI Taxonomy" id="2963284"/>
    <lineage>
        <taxon>Bacteria</taxon>
        <taxon>Bacillati</taxon>
        <taxon>Bacillota</taxon>
        <taxon>Clostridia</taxon>
        <taxon>Peptostreptococcales</taxon>
        <taxon>Peptostreptococcaceae</taxon>
        <taxon>Terrisporobacter</taxon>
    </lineage>
</organism>
<dbReference type="Gene3D" id="2.30.30.290">
    <property type="entry name" value="YopX-like domains"/>
    <property type="match status" value="1"/>
</dbReference>
<dbReference type="InterPro" id="IPR019096">
    <property type="entry name" value="YopX_protein"/>
</dbReference>
<gene>
    <name evidence="2" type="ORF">NSA58_02920</name>
</gene>
<proteinExistence type="predicted"/>
<keyword evidence="3" id="KW-1185">Reference proteome</keyword>
<evidence type="ECO:0000259" key="1">
    <source>
        <dbReference type="Pfam" id="PF09643"/>
    </source>
</evidence>
<protein>
    <submittedName>
        <fullName evidence="2">YopX family protein</fullName>
    </submittedName>
</protein>
<dbReference type="InterPro" id="IPR023385">
    <property type="entry name" value="YopX-like_C"/>
</dbReference>
<dbReference type="SUPFAM" id="SSF159006">
    <property type="entry name" value="YopX-like"/>
    <property type="match status" value="1"/>
</dbReference>
<dbReference type="AlphaFoldDB" id="A0A9X2S0D8"/>
<dbReference type="Pfam" id="PF09643">
    <property type="entry name" value="YopX"/>
    <property type="match status" value="1"/>
</dbReference>
<dbReference type="NCBIfam" id="TIGR01671">
    <property type="entry name" value="phage_TIGR01671"/>
    <property type="match status" value="1"/>
</dbReference>
<comment type="caution">
    <text evidence="2">The sequence shown here is derived from an EMBL/GenBank/DDBJ whole genome shotgun (WGS) entry which is preliminary data.</text>
</comment>
<name>A0A9X2S0D8_9FIRM</name>
<sequence length="148" mass="17989">MREILLRFWDKENKSMVYQNKESLFPLSYYKIVCDCFTDFEFRLFKLKNNTMNFEEVESVKMQYTGLKDMNGIKIYESDIVEYVNKGTKGIGKIVYGLYDNEHQTDLGYYIQWLNQEYWRNDLGYWKKKGIEVRGNIYENSELLEEKR</sequence>
<dbReference type="Proteomes" id="UP001140817">
    <property type="component" value="Unassembled WGS sequence"/>
</dbReference>
<dbReference type="EMBL" id="JANKBY010000017">
    <property type="protein sequence ID" value="MCR1821730.1"/>
    <property type="molecule type" value="Genomic_DNA"/>
</dbReference>